<protein>
    <submittedName>
        <fullName evidence="1">Uncharacterized protein</fullName>
    </submittedName>
</protein>
<dbReference type="Proteomes" id="UP000823619">
    <property type="component" value="Unassembled WGS sequence"/>
</dbReference>
<evidence type="ECO:0000313" key="1">
    <source>
        <dbReference type="EMBL" id="MBO8444409.1"/>
    </source>
</evidence>
<accession>A0A9D9EAZ0</accession>
<gene>
    <name evidence="1" type="ORF">IAC23_01760</name>
</gene>
<reference evidence="1" key="1">
    <citation type="submission" date="2020-10" db="EMBL/GenBank/DDBJ databases">
        <authorList>
            <person name="Gilroy R."/>
        </authorList>
    </citation>
    <scope>NUCLEOTIDE SEQUENCE</scope>
    <source>
        <strain evidence="1">D5-748</strain>
    </source>
</reference>
<reference evidence="1" key="2">
    <citation type="journal article" date="2021" name="PeerJ">
        <title>Extensive microbial diversity within the chicken gut microbiome revealed by metagenomics and culture.</title>
        <authorList>
            <person name="Gilroy R."/>
            <person name="Ravi A."/>
            <person name="Getino M."/>
            <person name="Pursley I."/>
            <person name="Horton D.L."/>
            <person name="Alikhan N.F."/>
            <person name="Baker D."/>
            <person name="Gharbi K."/>
            <person name="Hall N."/>
            <person name="Watson M."/>
            <person name="Adriaenssens E.M."/>
            <person name="Foster-Nyarko E."/>
            <person name="Jarju S."/>
            <person name="Secka A."/>
            <person name="Antonio M."/>
            <person name="Oren A."/>
            <person name="Chaudhuri R.R."/>
            <person name="La Ragione R."/>
            <person name="Hildebrand F."/>
            <person name="Pallen M.J."/>
        </authorList>
    </citation>
    <scope>NUCLEOTIDE SEQUENCE</scope>
    <source>
        <strain evidence="1">D5-748</strain>
    </source>
</reference>
<proteinExistence type="predicted"/>
<dbReference type="AlphaFoldDB" id="A0A9D9EAZ0"/>
<dbReference type="EMBL" id="JADIMO010000021">
    <property type="protein sequence ID" value="MBO8444409.1"/>
    <property type="molecule type" value="Genomic_DNA"/>
</dbReference>
<comment type="caution">
    <text evidence="1">The sequence shown here is derived from an EMBL/GenBank/DDBJ whole genome shotgun (WGS) entry which is preliminary data.</text>
</comment>
<evidence type="ECO:0000313" key="2">
    <source>
        <dbReference type="Proteomes" id="UP000823619"/>
    </source>
</evidence>
<sequence length="134" mass="15152">MMEDYITREVSKTTAAIEAILKEIVPLVERKVSSAEIHDCVKTELAGRLGLDIDTVLSKDDFINVLVSEYGFGNDSLNALAELLYTMLRNDEGKDEMHNAYAKAIVSVNKWLDGRGVTFSATRHYVLEEMNRYF</sequence>
<name>A0A9D9EAZ0_9BACT</name>
<organism evidence="1 2">
    <name type="scientific">Candidatus Cryptobacteroides merdavium</name>
    <dbReference type="NCBI Taxonomy" id="2840769"/>
    <lineage>
        <taxon>Bacteria</taxon>
        <taxon>Pseudomonadati</taxon>
        <taxon>Bacteroidota</taxon>
        <taxon>Bacteroidia</taxon>
        <taxon>Bacteroidales</taxon>
        <taxon>Candidatus Cryptobacteroides</taxon>
    </lineage>
</organism>